<keyword evidence="2" id="KW-0812">Transmembrane</keyword>
<dbReference type="HOGENOM" id="CLU_1891788_0_0_11"/>
<dbReference type="AlphaFoldDB" id="A0A0H3DEP3"/>
<feature type="transmembrane region" description="Helical" evidence="2">
    <location>
        <begin position="7"/>
        <end position="27"/>
    </location>
</feature>
<evidence type="ECO:0000313" key="4">
    <source>
        <dbReference type="Proteomes" id="UP000000328"/>
    </source>
</evidence>
<accession>A0A0H3DEP3</accession>
<name>A0A0H3DEP3_AMYMU</name>
<keyword evidence="2" id="KW-1133">Transmembrane helix</keyword>
<feature type="compositionally biased region" description="Basic and acidic residues" evidence="1">
    <location>
        <begin position="124"/>
        <end position="134"/>
    </location>
</feature>
<evidence type="ECO:0000313" key="3">
    <source>
        <dbReference type="EMBL" id="ADJ48692.1"/>
    </source>
</evidence>
<evidence type="ECO:0000256" key="2">
    <source>
        <dbReference type="SAM" id="Phobius"/>
    </source>
</evidence>
<dbReference type="EMBL" id="CP002000">
    <property type="protein sequence ID" value="ADJ48692.1"/>
    <property type="molecule type" value="Genomic_DNA"/>
</dbReference>
<dbReference type="PATRIC" id="fig|749927.5.peg.7251"/>
<reference evidence="3 4" key="1">
    <citation type="journal article" date="2010" name="Cell Res.">
        <title>Complete genome sequence of the rifamycin SV-producing Amycolatopsis mediterranei U32 revealed its genetic characteristics in phylogeny and metabolism.</title>
        <authorList>
            <person name="Zhao W."/>
            <person name="Zhong Y."/>
            <person name="Yuan H."/>
            <person name="Wang J."/>
            <person name="Zheng H."/>
            <person name="Wang Y."/>
            <person name="Cen X."/>
            <person name="Xu F."/>
            <person name="Bai J."/>
            <person name="Han X."/>
            <person name="Lu G."/>
            <person name="Zhu Y."/>
            <person name="Shao Z."/>
            <person name="Yan H."/>
            <person name="Li C."/>
            <person name="Peng N."/>
            <person name="Zhang Z."/>
            <person name="Zhang Y."/>
            <person name="Lin W."/>
            <person name="Fan Y."/>
            <person name="Qin Z."/>
            <person name="Hu Y."/>
            <person name="Zhu B."/>
            <person name="Wang S."/>
            <person name="Ding X."/>
            <person name="Zhao G.P."/>
        </authorList>
    </citation>
    <scope>NUCLEOTIDE SEQUENCE [LARGE SCALE GENOMIC DNA]</scope>
    <source>
        <strain evidence="4">U-32</strain>
    </source>
</reference>
<organism evidence="3 4">
    <name type="scientific">Amycolatopsis mediterranei (strain U-32)</name>
    <dbReference type="NCBI Taxonomy" id="749927"/>
    <lineage>
        <taxon>Bacteria</taxon>
        <taxon>Bacillati</taxon>
        <taxon>Actinomycetota</taxon>
        <taxon>Actinomycetes</taxon>
        <taxon>Pseudonocardiales</taxon>
        <taxon>Pseudonocardiaceae</taxon>
        <taxon>Amycolatopsis</taxon>
    </lineage>
</organism>
<dbReference type="GeneID" id="92874622"/>
<sequence length="134" mass="13253">MSRNAARFLVIGGGCVVAAVLVVVSAVLRGGDLDAADKWASVIGVYLNIAALVVAVVGLVLGWHVGRTRNTAAGARQVITAEGSAVVKARGAQQASGSPAAGVDQRIAGRGKGTIDAPGAQVVRGDDGAKDPDG</sequence>
<dbReference type="RefSeq" id="WP_013228737.1">
    <property type="nucleotide sequence ID" value="NC_014318.1"/>
</dbReference>
<dbReference type="Proteomes" id="UP000000328">
    <property type="component" value="Chromosome"/>
</dbReference>
<feature type="region of interest" description="Disordered" evidence="1">
    <location>
        <begin position="110"/>
        <end position="134"/>
    </location>
</feature>
<protein>
    <submittedName>
        <fullName evidence="3">Uncharacterized protein</fullName>
    </submittedName>
</protein>
<gene>
    <name evidence="3" type="ordered locus">AMED_6973</name>
</gene>
<dbReference type="KEGG" id="amd:AMED_6973"/>
<evidence type="ECO:0000256" key="1">
    <source>
        <dbReference type="SAM" id="MobiDB-lite"/>
    </source>
</evidence>
<keyword evidence="2" id="KW-0472">Membrane</keyword>
<proteinExistence type="predicted"/>
<feature type="transmembrane region" description="Helical" evidence="2">
    <location>
        <begin position="39"/>
        <end position="61"/>
    </location>
</feature>